<organism evidence="2 3">
    <name type="scientific">Sodiomyces alkalinus (strain CBS 110278 / VKM F-3762 / F11)</name>
    <name type="common">Alkaliphilic filamentous fungus</name>
    <dbReference type="NCBI Taxonomy" id="1314773"/>
    <lineage>
        <taxon>Eukaryota</taxon>
        <taxon>Fungi</taxon>
        <taxon>Dikarya</taxon>
        <taxon>Ascomycota</taxon>
        <taxon>Pezizomycotina</taxon>
        <taxon>Sordariomycetes</taxon>
        <taxon>Hypocreomycetidae</taxon>
        <taxon>Glomerellales</taxon>
        <taxon>Plectosphaerellaceae</taxon>
        <taxon>Sodiomyces</taxon>
    </lineage>
</organism>
<evidence type="ECO:0000313" key="3">
    <source>
        <dbReference type="Proteomes" id="UP000272025"/>
    </source>
</evidence>
<feature type="region of interest" description="Disordered" evidence="1">
    <location>
        <begin position="72"/>
        <end position="97"/>
    </location>
</feature>
<evidence type="ECO:0000313" key="2">
    <source>
        <dbReference type="EMBL" id="ROT42119.1"/>
    </source>
</evidence>
<dbReference type="Proteomes" id="UP000272025">
    <property type="component" value="Unassembled WGS sequence"/>
</dbReference>
<dbReference type="AlphaFoldDB" id="A0A3N2Q5R5"/>
<protein>
    <submittedName>
        <fullName evidence="2">Uncharacterized protein</fullName>
    </submittedName>
</protein>
<accession>A0A3N2Q5R5</accession>
<feature type="region of interest" description="Disordered" evidence="1">
    <location>
        <begin position="144"/>
        <end position="163"/>
    </location>
</feature>
<name>A0A3N2Q5R5_SODAK</name>
<evidence type="ECO:0000256" key="1">
    <source>
        <dbReference type="SAM" id="MobiDB-lite"/>
    </source>
</evidence>
<proteinExistence type="predicted"/>
<sequence length="163" mass="17815">MHAKTLDQGWRPRTNDQSSGKQLICCGIMVNVEQLPAPVVTVLRFVFQLSIPPNLPTQFNSTRRAATFHASTLGSSLNDNPSSSSSSPPHFSTQHCKCPPREKLQLAFSPIRRLTLIHANCLHPLPATPHAVVLPSPLNITTSHDQRLSTVHPSTHSSDGANY</sequence>
<reference evidence="2 3" key="1">
    <citation type="journal article" date="2018" name="Mol. Ecol.">
        <title>The obligate alkalophilic soda-lake fungus Sodiomyces alkalinus has shifted to a protein diet.</title>
        <authorList>
            <person name="Grum-Grzhimaylo A.A."/>
            <person name="Falkoski D.L."/>
            <person name="van den Heuvel J."/>
            <person name="Valero-Jimenez C.A."/>
            <person name="Min B."/>
            <person name="Choi I.G."/>
            <person name="Lipzen A."/>
            <person name="Daum C.G."/>
            <person name="Aanen D.K."/>
            <person name="Tsang A."/>
            <person name="Henrissat B."/>
            <person name="Bilanenko E.N."/>
            <person name="de Vries R.P."/>
            <person name="van Kan J.A.L."/>
            <person name="Grigoriev I.V."/>
            <person name="Debets A.J.M."/>
        </authorList>
    </citation>
    <scope>NUCLEOTIDE SEQUENCE [LARGE SCALE GENOMIC DNA]</scope>
    <source>
        <strain evidence="2 3">F11</strain>
    </source>
</reference>
<dbReference type="EMBL" id="ML119051">
    <property type="protein sequence ID" value="ROT42119.1"/>
    <property type="molecule type" value="Genomic_DNA"/>
</dbReference>
<dbReference type="RefSeq" id="XP_028469925.1">
    <property type="nucleotide sequence ID" value="XM_028613705.1"/>
</dbReference>
<dbReference type="GeneID" id="39582183"/>
<gene>
    <name evidence="2" type="ORF">SODALDRAFT_354243</name>
</gene>
<keyword evidence="3" id="KW-1185">Reference proteome</keyword>